<accession>A0AAV5I464</accession>
<dbReference type="EMBL" id="BPVZ01000006">
    <property type="protein sequence ID" value="GKU93016.1"/>
    <property type="molecule type" value="Genomic_DNA"/>
</dbReference>
<organism evidence="1 2">
    <name type="scientific">Rubroshorea leprosula</name>
    <dbReference type="NCBI Taxonomy" id="152421"/>
    <lineage>
        <taxon>Eukaryota</taxon>
        <taxon>Viridiplantae</taxon>
        <taxon>Streptophyta</taxon>
        <taxon>Embryophyta</taxon>
        <taxon>Tracheophyta</taxon>
        <taxon>Spermatophyta</taxon>
        <taxon>Magnoliopsida</taxon>
        <taxon>eudicotyledons</taxon>
        <taxon>Gunneridae</taxon>
        <taxon>Pentapetalae</taxon>
        <taxon>rosids</taxon>
        <taxon>malvids</taxon>
        <taxon>Malvales</taxon>
        <taxon>Dipterocarpaceae</taxon>
        <taxon>Rubroshorea</taxon>
    </lineage>
</organism>
<evidence type="ECO:0000313" key="1">
    <source>
        <dbReference type="EMBL" id="GKU93016.1"/>
    </source>
</evidence>
<evidence type="ECO:0000313" key="2">
    <source>
        <dbReference type="Proteomes" id="UP001054252"/>
    </source>
</evidence>
<comment type="caution">
    <text evidence="1">The sequence shown here is derived from an EMBL/GenBank/DDBJ whole genome shotgun (WGS) entry which is preliminary data.</text>
</comment>
<name>A0AAV5I464_9ROSI</name>
<proteinExistence type="predicted"/>
<protein>
    <submittedName>
        <fullName evidence="1">Uncharacterized protein</fullName>
    </submittedName>
</protein>
<dbReference type="AlphaFoldDB" id="A0AAV5I464"/>
<gene>
    <name evidence="1" type="ORF">SLEP1_g6656</name>
</gene>
<reference evidence="1 2" key="1">
    <citation type="journal article" date="2021" name="Commun. Biol.">
        <title>The genome of Shorea leprosula (Dipterocarpaceae) highlights the ecological relevance of drought in aseasonal tropical rainforests.</title>
        <authorList>
            <person name="Ng K.K.S."/>
            <person name="Kobayashi M.J."/>
            <person name="Fawcett J.A."/>
            <person name="Hatakeyama M."/>
            <person name="Paape T."/>
            <person name="Ng C.H."/>
            <person name="Ang C.C."/>
            <person name="Tnah L.H."/>
            <person name="Lee C.T."/>
            <person name="Nishiyama T."/>
            <person name="Sese J."/>
            <person name="O'Brien M.J."/>
            <person name="Copetti D."/>
            <person name="Mohd Noor M.I."/>
            <person name="Ong R.C."/>
            <person name="Putra M."/>
            <person name="Sireger I.Z."/>
            <person name="Indrioko S."/>
            <person name="Kosugi Y."/>
            <person name="Izuno A."/>
            <person name="Isagi Y."/>
            <person name="Lee S.L."/>
            <person name="Shimizu K.K."/>
        </authorList>
    </citation>
    <scope>NUCLEOTIDE SEQUENCE [LARGE SCALE GENOMIC DNA]</scope>
    <source>
        <strain evidence="1">214</strain>
    </source>
</reference>
<keyword evidence="2" id="KW-1185">Reference proteome</keyword>
<dbReference type="Proteomes" id="UP001054252">
    <property type="component" value="Unassembled WGS sequence"/>
</dbReference>
<sequence>MVLDCSVISSEPCAFVDSSHECTASVALGIWVLGRELFTKFRDQIFSY</sequence>